<comment type="caution">
    <text evidence="2">The sequence shown here is derived from an EMBL/GenBank/DDBJ whole genome shotgun (WGS) entry which is preliminary data.</text>
</comment>
<dbReference type="Proteomes" id="UP000810130">
    <property type="component" value="Unassembled WGS sequence"/>
</dbReference>
<gene>
    <name evidence="2" type="ORF">J8657_16875</name>
</gene>
<evidence type="ECO:0000313" key="2">
    <source>
        <dbReference type="EMBL" id="MBP2859271.1"/>
    </source>
</evidence>
<dbReference type="RefSeq" id="WP_210175555.1">
    <property type="nucleotide sequence ID" value="NZ_JAGJWX010000027.1"/>
</dbReference>
<dbReference type="Pfam" id="PF08867">
    <property type="entry name" value="FRG"/>
    <property type="match status" value="1"/>
</dbReference>
<evidence type="ECO:0000259" key="1">
    <source>
        <dbReference type="SMART" id="SM00901"/>
    </source>
</evidence>
<dbReference type="EMBL" id="JAGJWX010000027">
    <property type="protein sequence ID" value="MBP2859271.1"/>
    <property type="molecule type" value="Genomic_DNA"/>
</dbReference>
<accession>A0ABS5BFU1</accession>
<keyword evidence="3" id="KW-1185">Reference proteome</keyword>
<feature type="domain" description="FRG" evidence="1">
    <location>
        <begin position="29"/>
        <end position="123"/>
    </location>
</feature>
<dbReference type="InterPro" id="IPR014966">
    <property type="entry name" value="FRG-dom"/>
</dbReference>
<dbReference type="SMART" id="SM00901">
    <property type="entry name" value="FRG"/>
    <property type="match status" value="1"/>
</dbReference>
<evidence type="ECO:0000313" key="3">
    <source>
        <dbReference type="Proteomes" id="UP000810130"/>
    </source>
</evidence>
<sequence length="286" mass="32718">MTSENKNKRKVVTSVADFISSVMEMNKEGKKPTAYRGQSDKSWGFFPKIFRVPGLYEDEYAISKDVIISHSDEFRDDQCMFDRLVRMQHFGVPTRLLDVTTNPLVALWFATEETTDKADAGVSGFIIPKEREKYFDSDTVSCIANIANLKFEEKTELFSLASGKLSSVEFNKQDVVKKLCYFVGMEKPHFKEKISPKHLLIPLYVRPKLNNKRIIAQSGAFFIFGDNEINDERKQKRIPGISVTIPHDAKENIRDELDSLGINEGTLFPELERTAKIVSQKYETLL</sequence>
<proteinExistence type="predicted"/>
<protein>
    <submittedName>
        <fullName evidence="2">FRG domain-containing protein</fullName>
    </submittedName>
</protein>
<name>A0ABS5BFU1_9GAMM</name>
<reference evidence="2 3" key="1">
    <citation type="submission" date="2021-04" db="EMBL/GenBank/DDBJ databases">
        <title>Genomic and host-range diversity within the Dickeya zeae complex, identification of D. zeae and D. oryzae members, proposal of two novel subspecies D. zeae subsp. zeae subsp. nov. and D. zeae subsp. dombae subsp. nov.</title>
        <authorList>
            <person name="Van Gijsegem F."/>
            <person name="Hugouvieux-Cotte-Pattat N."/>
        </authorList>
    </citation>
    <scope>NUCLEOTIDE SEQUENCE [LARGE SCALE GENOMIC DNA]</scope>
    <source>
        <strain evidence="2 3">FVG03</strain>
    </source>
</reference>
<organism evidence="2 3">
    <name type="scientific">Dickeya oryzae</name>
    <dbReference type="NCBI Taxonomy" id="1240404"/>
    <lineage>
        <taxon>Bacteria</taxon>
        <taxon>Pseudomonadati</taxon>
        <taxon>Pseudomonadota</taxon>
        <taxon>Gammaproteobacteria</taxon>
        <taxon>Enterobacterales</taxon>
        <taxon>Pectobacteriaceae</taxon>
        <taxon>Dickeya</taxon>
    </lineage>
</organism>